<keyword evidence="1" id="KW-0472">Membrane</keyword>
<feature type="transmembrane region" description="Helical" evidence="1">
    <location>
        <begin position="99"/>
        <end position="118"/>
    </location>
</feature>
<evidence type="ECO:0000313" key="3">
    <source>
        <dbReference type="Proteomes" id="UP001177769"/>
    </source>
</evidence>
<keyword evidence="3" id="KW-1185">Reference proteome</keyword>
<protein>
    <submittedName>
        <fullName evidence="2">SirB2 family protein</fullName>
    </submittedName>
</protein>
<name>A0AA95NIS8_9BURK</name>
<feature type="transmembrane region" description="Helical" evidence="1">
    <location>
        <begin position="74"/>
        <end position="93"/>
    </location>
</feature>
<evidence type="ECO:0000313" key="2">
    <source>
        <dbReference type="EMBL" id="WIT13334.1"/>
    </source>
</evidence>
<reference evidence="2" key="1">
    <citation type="submission" date="2023-01" db="EMBL/GenBank/DDBJ databases">
        <title>Whole genome sequence of Paucibacter sp. S2-9 isolated from pond sediment.</title>
        <authorList>
            <person name="Jung J.Y."/>
        </authorList>
    </citation>
    <scope>NUCLEOTIDE SEQUENCE</scope>
    <source>
        <strain evidence="2">S2-9</strain>
    </source>
</reference>
<proteinExistence type="predicted"/>
<dbReference type="AlphaFoldDB" id="A0AA95NIS8"/>
<dbReference type="Pfam" id="PF04247">
    <property type="entry name" value="SirB"/>
    <property type="match status" value="1"/>
</dbReference>
<dbReference type="InterPro" id="IPR007360">
    <property type="entry name" value="SirB"/>
</dbReference>
<accession>A0AA95NIS8</accession>
<feature type="transmembrane region" description="Helical" evidence="1">
    <location>
        <begin position="45"/>
        <end position="62"/>
    </location>
</feature>
<keyword evidence="1" id="KW-1133">Transmembrane helix</keyword>
<evidence type="ECO:0000256" key="1">
    <source>
        <dbReference type="SAM" id="Phobius"/>
    </source>
</evidence>
<dbReference type="KEGG" id="pais:PFX98_06910"/>
<organism evidence="2 3">
    <name type="scientific">Paucibacter sediminis</name>
    <dbReference type="NCBI Taxonomy" id="3019553"/>
    <lineage>
        <taxon>Bacteria</taxon>
        <taxon>Pseudomonadati</taxon>
        <taxon>Pseudomonadota</taxon>
        <taxon>Betaproteobacteria</taxon>
        <taxon>Burkholderiales</taxon>
        <taxon>Sphaerotilaceae</taxon>
        <taxon>Roseateles</taxon>
    </lineage>
</organism>
<dbReference type="RefSeq" id="WP_285234446.1">
    <property type="nucleotide sequence ID" value="NZ_CP116346.1"/>
</dbReference>
<dbReference type="EMBL" id="CP116346">
    <property type="protein sequence ID" value="WIT13334.1"/>
    <property type="molecule type" value="Genomic_DNA"/>
</dbReference>
<sequence length="125" mass="14013">MSWFYSQMQDMHILLAWCSVALFLVRGLALQFKAEWPLDVRLRALVFGVNFLLVIAGLSLWGSLNYNPLVHTWLLAKFIAIAAYLACGHWAMGRGEFSLLAYLAGLLMLGYVMAVATTRDPLLGF</sequence>
<dbReference type="Proteomes" id="UP001177769">
    <property type="component" value="Chromosome"/>
</dbReference>
<keyword evidence="1" id="KW-0812">Transmembrane</keyword>
<dbReference type="PIRSF" id="PIRSF005610">
    <property type="entry name" value="SirB"/>
    <property type="match status" value="1"/>
</dbReference>
<gene>
    <name evidence="2" type="ORF">PFX98_06910</name>
</gene>